<dbReference type="PANTHER" id="PTHR41533">
    <property type="entry name" value="L,D-TRANSPEPTIDASE HI_1667-RELATED"/>
    <property type="match status" value="1"/>
</dbReference>
<evidence type="ECO:0000256" key="3">
    <source>
        <dbReference type="ARBA" id="ARBA00022679"/>
    </source>
</evidence>
<dbReference type="InterPro" id="IPR036366">
    <property type="entry name" value="PGBDSf"/>
</dbReference>
<keyword evidence="5 7" id="KW-0573">Peptidoglycan synthesis</keyword>
<keyword evidence="6 7" id="KW-0961">Cell wall biogenesis/degradation</keyword>
<comment type="caution">
    <text evidence="10">The sequence shown here is derived from an EMBL/GenBank/DDBJ whole genome shotgun (WGS) entry which is preliminary data.</text>
</comment>
<name>A0A4R2GR73_9HYPH</name>
<evidence type="ECO:0000313" key="10">
    <source>
        <dbReference type="EMBL" id="TCO12514.1"/>
    </source>
</evidence>
<dbReference type="InterPro" id="IPR045380">
    <property type="entry name" value="LD_TPept_scaffold_dom"/>
</dbReference>
<comment type="pathway">
    <text evidence="1 7">Cell wall biogenesis; peptidoglycan biosynthesis.</text>
</comment>
<dbReference type="GO" id="GO:0008360">
    <property type="term" value="P:regulation of cell shape"/>
    <property type="evidence" value="ECO:0007669"/>
    <property type="project" value="UniProtKB-UniRule"/>
</dbReference>
<dbReference type="Pfam" id="PF01471">
    <property type="entry name" value="PG_binding_1"/>
    <property type="match status" value="1"/>
</dbReference>
<dbReference type="AlphaFoldDB" id="A0A4R2GR73"/>
<gene>
    <name evidence="10" type="ORF">EV666_109162</name>
</gene>
<accession>A0A4R2GR73</accession>
<protein>
    <submittedName>
        <fullName evidence="10">Murein L,D-transpeptidase YcbB/YkuD</fullName>
    </submittedName>
</protein>
<dbReference type="Gene3D" id="2.40.440.10">
    <property type="entry name" value="L,D-transpeptidase catalytic domain-like"/>
    <property type="match status" value="1"/>
</dbReference>
<feature type="active site" description="Nucleophile" evidence="7">
    <location>
        <position position="754"/>
    </location>
</feature>
<keyword evidence="11" id="KW-1185">Reference proteome</keyword>
<keyword evidence="3" id="KW-0808">Transferase</keyword>
<dbReference type="CDD" id="cd16913">
    <property type="entry name" value="YkuD_like"/>
    <property type="match status" value="1"/>
</dbReference>
<feature type="domain" description="L,D-TPase catalytic" evidence="9">
    <location>
        <begin position="621"/>
        <end position="780"/>
    </location>
</feature>
<dbReference type="OrthoDB" id="9778545at2"/>
<reference evidence="10 11" key="1">
    <citation type="submission" date="2019-03" db="EMBL/GenBank/DDBJ databases">
        <title>Genomic Encyclopedia of Type Strains, Phase IV (KMG-IV): sequencing the most valuable type-strain genomes for metagenomic binning, comparative biology and taxonomic classification.</title>
        <authorList>
            <person name="Goeker M."/>
        </authorList>
    </citation>
    <scope>NUCLEOTIDE SEQUENCE [LARGE SCALE GENOMIC DNA]</scope>
    <source>
        <strain evidence="10 11">DSM 22958</strain>
    </source>
</reference>
<dbReference type="InterPro" id="IPR038063">
    <property type="entry name" value="Transpep_catalytic_dom"/>
</dbReference>
<feature type="compositionally biased region" description="Acidic residues" evidence="8">
    <location>
        <begin position="106"/>
        <end position="127"/>
    </location>
</feature>
<evidence type="ECO:0000256" key="2">
    <source>
        <dbReference type="ARBA" id="ARBA00005992"/>
    </source>
</evidence>
<dbReference type="GO" id="GO:0016740">
    <property type="term" value="F:transferase activity"/>
    <property type="evidence" value="ECO:0007669"/>
    <property type="project" value="UniProtKB-KW"/>
</dbReference>
<dbReference type="InterPro" id="IPR002477">
    <property type="entry name" value="Peptidoglycan-bd-like"/>
</dbReference>
<evidence type="ECO:0000256" key="5">
    <source>
        <dbReference type="ARBA" id="ARBA00022984"/>
    </source>
</evidence>
<evidence type="ECO:0000259" key="9">
    <source>
        <dbReference type="PROSITE" id="PS52029"/>
    </source>
</evidence>
<dbReference type="UniPathway" id="UPA00219"/>
<dbReference type="Pfam" id="PF03734">
    <property type="entry name" value="YkuD"/>
    <property type="match status" value="1"/>
</dbReference>
<feature type="compositionally biased region" description="Low complexity" evidence="8">
    <location>
        <begin position="241"/>
        <end position="256"/>
    </location>
</feature>
<feature type="compositionally biased region" description="Low complexity" evidence="8">
    <location>
        <begin position="37"/>
        <end position="47"/>
    </location>
</feature>
<evidence type="ECO:0000256" key="6">
    <source>
        <dbReference type="ARBA" id="ARBA00023316"/>
    </source>
</evidence>
<feature type="region of interest" description="Disordered" evidence="8">
    <location>
        <begin position="101"/>
        <end position="330"/>
    </location>
</feature>
<evidence type="ECO:0000256" key="8">
    <source>
        <dbReference type="SAM" id="MobiDB-lite"/>
    </source>
</evidence>
<evidence type="ECO:0000256" key="4">
    <source>
        <dbReference type="ARBA" id="ARBA00022960"/>
    </source>
</evidence>
<dbReference type="PROSITE" id="PS52029">
    <property type="entry name" value="LD_TPASE"/>
    <property type="match status" value="1"/>
</dbReference>
<dbReference type="InterPro" id="IPR036365">
    <property type="entry name" value="PGBD-like_sf"/>
</dbReference>
<dbReference type="Gene3D" id="1.10.101.10">
    <property type="entry name" value="PGBD-like superfamily/PGBD"/>
    <property type="match status" value="1"/>
</dbReference>
<feature type="active site" description="Proton donor/acceptor" evidence="7">
    <location>
        <position position="735"/>
    </location>
</feature>
<dbReference type="SUPFAM" id="SSF47090">
    <property type="entry name" value="PGBD-like"/>
    <property type="match status" value="1"/>
</dbReference>
<dbReference type="SUPFAM" id="SSF141523">
    <property type="entry name" value="L,D-transpeptidase catalytic domain-like"/>
    <property type="match status" value="1"/>
</dbReference>
<dbReference type="InterPro" id="IPR052905">
    <property type="entry name" value="LD-transpeptidase_YkuD-like"/>
</dbReference>
<evidence type="ECO:0000313" key="11">
    <source>
        <dbReference type="Proteomes" id="UP000294881"/>
    </source>
</evidence>
<dbReference type="Pfam" id="PF20142">
    <property type="entry name" value="Scaffold"/>
    <property type="match status" value="1"/>
</dbReference>
<proteinExistence type="inferred from homology"/>
<dbReference type="Proteomes" id="UP000294881">
    <property type="component" value="Unassembled WGS sequence"/>
</dbReference>
<feature type="region of interest" description="Disordered" evidence="8">
    <location>
        <begin position="25"/>
        <end position="55"/>
    </location>
</feature>
<dbReference type="GO" id="GO:0071555">
    <property type="term" value="P:cell wall organization"/>
    <property type="evidence" value="ECO:0007669"/>
    <property type="project" value="UniProtKB-UniRule"/>
</dbReference>
<sequence length="833" mass="90564">MMLRADRSILRACLGIQRRGSDGEFLRHAGRRPPPTAIDAGRIAGAAGREESRRANPPELFRQALSVFALATALAVSGAAGAQPYARPLPRDAAQAWILDSQDAQSGDDDDARDWDGPEPGEPEQDFQGEAPDQREFLDRSPQEETPRDHPAPREEEREQDDWRAPTPPEHPDARPGDEWDQGQGHGQGQGHQQEQQSPDAPDGADNGDMQQTRRMDRSQQIITLYHEPEPNRTPLPHAPAPGQTQAGAPPAGASPDVTASISRAPSADAGRDAPDAAAPLPGEMPRAADAMRPTIAPPEAGDASAPAPGGQTASLPNDNAAQAFPELPPPPEVDANALLADTILLQARALLDAPATFAGSRLDAAQQAELRKFYAERTAPLWIGRGQWTAAARAVQDKLERAWEEGMEPADYPAAGLPAVAASPDVLAAAEVRQSVNAVKYARDASGGRIDLPRLSRLITPKLDLPGAASVLGRLADASAHNGDVAALLGDYNPKHPGYLALRGKLIELRAARPPEPPTARIPDGPALRVGMSDPRVSLVRSRLGLTPSEDVLYDSELAAAVAGFQRRSGLKPTGVLTRQTVVAMAGDRVRFDQLAAQDEAALIVNMERWRWLPRELGPNYIFVNIPEYRMRVVRDGHLAHEARVVVGKAETPTPVFSDTMQYAVVNPYWNVPPSILKKEFLPGLARDPNYAARRGYEVVRRGNSIHVRQPPGERNALGHIKFMFPNDHAVYLHDTPSRALFGRDRRAFSHGCVRVDNPLRFAELVLGPQWPQTRIRKLIGRGERTVRLQEPLPIHLAYFTASVDAAGKLHAREDIYGLDRRMQAALGQTRR</sequence>
<dbReference type="PANTHER" id="PTHR41533:SF2">
    <property type="entry name" value="BLR7131 PROTEIN"/>
    <property type="match status" value="1"/>
</dbReference>
<feature type="compositionally biased region" description="Polar residues" evidence="8">
    <location>
        <begin position="312"/>
        <end position="321"/>
    </location>
</feature>
<comment type="similarity">
    <text evidence="2">Belongs to the YkuD family.</text>
</comment>
<evidence type="ECO:0000256" key="7">
    <source>
        <dbReference type="PROSITE-ProRule" id="PRU01373"/>
    </source>
</evidence>
<dbReference type="GO" id="GO:0004180">
    <property type="term" value="F:carboxypeptidase activity"/>
    <property type="evidence" value="ECO:0007669"/>
    <property type="project" value="UniProtKB-ARBA"/>
</dbReference>
<dbReference type="InterPro" id="IPR005490">
    <property type="entry name" value="LD_TPept_cat_dom"/>
</dbReference>
<evidence type="ECO:0000256" key="1">
    <source>
        <dbReference type="ARBA" id="ARBA00004752"/>
    </source>
</evidence>
<organism evidence="10 11">
    <name type="scientific">Camelimonas lactis</name>
    <dbReference type="NCBI Taxonomy" id="659006"/>
    <lineage>
        <taxon>Bacteria</taxon>
        <taxon>Pseudomonadati</taxon>
        <taxon>Pseudomonadota</taxon>
        <taxon>Alphaproteobacteria</taxon>
        <taxon>Hyphomicrobiales</taxon>
        <taxon>Chelatococcaceae</taxon>
        <taxon>Camelimonas</taxon>
    </lineage>
</organism>
<dbReference type="GO" id="GO:0009252">
    <property type="term" value="P:peptidoglycan biosynthetic process"/>
    <property type="evidence" value="ECO:0007669"/>
    <property type="project" value="UniProtKB-UniPathway"/>
</dbReference>
<dbReference type="EMBL" id="SLWL01000009">
    <property type="protein sequence ID" value="TCO12514.1"/>
    <property type="molecule type" value="Genomic_DNA"/>
</dbReference>
<keyword evidence="4 7" id="KW-0133">Cell shape</keyword>
<feature type="compositionally biased region" description="Basic and acidic residues" evidence="8">
    <location>
        <begin position="132"/>
        <end position="178"/>
    </location>
</feature>